<dbReference type="InterPro" id="IPR039373">
    <property type="entry name" value="Peptidase_M28B"/>
</dbReference>
<sequence>MAFPYPPDICVLISSFKRWTATLGSHVGVRNCEEYGVRAVLLYWQEGDITFDVPEGLNSSSYVPYASAVDPAIDEPIMWQPSIPCQTVSAKQADELLSFAFDLSVNQSTNDLVMSPPQWQGSTRIPLVIGVREGNDASIELPKLRLSVYNVEKKRRVRNIISSIPSVEDPGSSQHTDGSRTPLSVTTQSEQVHHFKFHLAATRVLILAMLAVLDNRILPFDLLAGAQGRHGTIWQSSHALRECSQNKYRLTQAMKACEHLEAATKAFNELSRHFREKKDKTSLLSMNGVSMLHERLLMRSHRGRDRHLLYPLSPDGTIAVISELCQVGAITGDWNTTVQFQDTLTRVLDEMLLSLHMGA</sequence>
<organism evidence="1 2">
    <name type="scientific">Elysia marginata</name>
    <dbReference type="NCBI Taxonomy" id="1093978"/>
    <lineage>
        <taxon>Eukaryota</taxon>
        <taxon>Metazoa</taxon>
        <taxon>Spiralia</taxon>
        <taxon>Lophotrochozoa</taxon>
        <taxon>Mollusca</taxon>
        <taxon>Gastropoda</taxon>
        <taxon>Heterobranchia</taxon>
        <taxon>Euthyneura</taxon>
        <taxon>Panpulmonata</taxon>
        <taxon>Sacoglossa</taxon>
        <taxon>Placobranchoidea</taxon>
        <taxon>Plakobranchidae</taxon>
        <taxon>Elysia</taxon>
    </lineage>
</organism>
<dbReference type="SUPFAM" id="SSF52025">
    <property type="entry name" value="PA domain"/>
    <property type="match status" value="1"/>
</dbReference>
<name>A0AAV4ILZ3_9GAST</name>
<dbReference type="EMBL" id="BMAT01013326">
    <property type="protein sequence ID" value="GFS10297.1"/>
    <property type="molecule type" value="Genomic_DNA"/>
</dbReference>
<dbReference type="GO" id="GO:0009897">
    <property type="term" value="C:external side of plasma membrane"/>
    <property type="evidence" value="ECO:0007669"/>
    <property type="project" value="TreeGrafter"/>
</dbReference>
<dbReference type="PANTHER" id="PTHR10404:SF26">
    <property type="entry name" value="TRANSFERRIN RECEPTOR PROTEIN 1"/>
    <property type="match status" value="1"/>
</dbReference>
<protein>
    <submittedName>
        <fullName evidence="1">N-acetylated-alpha-linked acidic dipeptidase-like protein</fullName>
    </submittedName>
</protein>
<dbReference type="Proteomes" id="UP000762676">
    <property type="component" value="Unassembled WGS sequence"/>
</dbReference>
<proteinExistence type="predicted"/>
<evidence type="ECO:0000313" key="1">
    <source>
        <dbReference type="EMBL" id="GFS10297.1"/>
    </source>
</evidence>
<dbReference type="AlphaFoldDB" id="A0AAV4ILZ3"/>
<dbReference type="InterPro" id="IPR046450">
    <property type="entry name" value="PA_dom_sf"/>
</dbReference>
<reference evidence="1 2" key="1">
    <citation type="journal article" date="2021" name="Elife">
        <title>Chloroplast acquisition without the gene transfer in kleptoplastic sea slugs, Plakobranchus ocellatus.</title>
        <authorList>
            <person name="Maeda T."/>
            <person name="Takahashi S."/>
            <person name="Yoshida T."/>
            <person name="Shimamura S."/>
            <person name="Takaki Y."/>
            <person name="Nagai Y."/>
            <person name="Toyoda A."/>
            <person name="Suzuki Y."/>
            <person name="Arimoto A."/>
            <person name="Ishii H."/>
            <person name="Satoh N."/>
            <person name="Nishiyama T."/>
            <person name="Hasebe M."/>
            <person name="Maruyama T."/>
            <person name="Minagawa J."/>
            <person name="Obokata J."/>
            <person name="Shigenobu S."/>
        </authorList>
    </citation>
    <scope>NUCLEOTIDE SEQUENCE [LARGE SCALE GENOMIC DNA]</scope>
</reference>
<evidence type="ECO:0000313" key="2">
    <source>
        <dbReference type="Proteomes" id="UP000762676"/>
    </source>
</evidence>
<gene>
    <name evidence="1" type="ORF">ElyMa_006642900</name>
</gene>
<comment type="caution">
    <text evidence="1">The sequence shown here is derived from an EMBL/GenBank/DDBJ whole genome shotgun (WGS) entry which is preliminary data.</text>
</comment>
<accession>A0AAV4ILZ3</accession>
<dbReference type="GO" id="GO:0006826">
    <property type="term" value="P:iron ion transport"/>
    <property type="evidence" value="ECO:0007669"/>
    <property type="project" value="TreeGrafter"/>
</dbReference>
<dbReference type="PANTHER" id="PTHR10404">
    <property type="entry name" value="N-ACETYLATED-ALPHA-LINKED ACIDIC DIPEPTIDASE"/>
    <property type="match status" value="1"/>
</dbReference>
<keyword evidence="2" id="KW-1185">Reference proteome</keyword>
<dbReference type="GO" id="GO:0006879">
    <property type="term" value="P:intracellular iron ion homeostasis"/>
    <property type="evidence" value="ECO:0007669"/>
    <property type="project" value="TreeGrafter"/>
</dbReference>